<sequence length="143" mass="15453">MVTPNPASEPSSGEGTINVPKPDCSLEHHLFSIKPHLLLTETQLPEVSTFITPDHPGELAFNFAILHDLEQQVQHHTSIPDLLGDTPNILDLFFTSNPSTSAVTWGPPITIPYLYLVLFLQSLLKIPQSGGAPGVLSLPVGKT</sequence>
<dbReference type="EMBL" id="VSRR010107022">
    <property type="protein sequence ID" value="MPC96707.1"/>
    <property type="molecule type" value="Genomic_DNA"/>
</dbReference>
<accession>A0A5B7JUA6</accession>
<proteinExistence type="predicted"/>
<comment type="caution">
    <text evidence="1">The sequence shown here is derived from an EMBL/GenBank/DDBJ whole genome shotgun (WGS) entry which is preliminary data.</text>
</comment>
<reference evidence="1 2" key="1">
    <citation type="submission" date="2019-05" db="EMBL/GenBank/DDBJ databases">
        <title>Another draft genome of Portunus trituberculatus and its Hox gene families provides insights of decapod evolution.</title>
        <authorList>
            <person name="Jeong J.-H."/>
            <person name="Song I."/>
            <person name="Kim S."/>
            <person name="Choi T."/>
            <person name="Kim D."/>
            <person name="Ryu S."/>
            <person name="Kim W."/>
        </authorList>
    </citation>
    <scope>NUCLEOTIDE SEQUENCE [LARGE SCALE GENOMIC DNA]</scope>
    <source>
        <tissue evidence="1">Muscle</tissue>
    </source>
</reference>
<organism evidence="1 2">
    <name type="scientific">Portunus trituberculatus</name>
    <name type="common">Swimming crab</name>
    <name type="synonym">Neptunus trituberculatus</name>
    <dbReference type="NCBI Taxonomy" id="210409"/>
    <lineage>
        <taxon>Eukaryota</taxon>
        <taxon>Metazoa</taxon>
        <taxon>Ecdysozoa</taxon>
        <taxon>Arthropoda</taxon>
        <taxon>Crustacea</taxon>
        <taxon>Multicrustacea</taxon>
        <taxon>Malacostraca</taxon>
        <taxon>Eumalacostraca</taxon>
        <taxon>Eucarida</taxon>
        <taxon>Decapoda</taxon>
        <taxon>Pleocyemata</taxon>
        <taxon>Brachyura</taxon>
        <taxon>Eubrachyura</taxon>
        <taxon>Portunoidea</taxon>
        <taxon>Portunidae</taxon>
        <taxon>Portuninae</taxon>
        <taxon>Portunus</taxon>
    </lineage>
</organism>
<protein>
    <submittedName>
        <fullName evidence="1">Uncharacterized protein</fullName>
    </submittedName>
</protein>
<gene>
    <name evidence="1" type="ORF">E2C01_091982</name>
</gene>
<name>A0A5B7JUA6_PORTR</name>
<evidence type="ECO:0000313" key="2">
    <source>
        <dbReference type="Proteomes" id="UP000324222"/>
    </source>
</evidence>
<dbReference type="AlphaFoldDB" id="A0A5B7JUA6"/>
<keyword evidence="2" id="KW-1185">Reference proteome</keyword>
<dbReference type="Proteomes" id="UP000324222">
    <property type="component" value="Unassembled WGS sequence"/>
</dbReference>
<evidence type="ECO:0000313" key="1">
    <source>
        <dbReference type="EMBL" id="MPC96707.1"/>
    </source>
</evidence>